<evidence type="ECO:0000256" key="2">
    <source>
        <dbReference type="ARBA" id="ARBA00022618"/>
    </source>
</evidence>
<keyword evidence="5" id="KW-0131">Cell cycle</keyword>
<evidence type="ECO:0000259" key="6">
    <source>
        <dbReference type="Pfam" id="PF12894"/>
    </source>
</evidence>
<dbReference type="InterPro" id="IPR015943">
    <property type="entry name" value="WD40/YVTN_repeat-like_dom_sf"/>
</dbReference>
<evidence type="ECO:0000313" key="9">
    <source>
        <dbReference type="Proteomes" id="UP000095085"/>
    </source>
</evidence>
<evidence type="ECO:0000256" key="5">
    <source>
        <dbReference type="ARBA" id="ARBA00023306"/>
    </source>
</evidence>
<keyword evidence="3" id="KW-0498">Mitosis</keyword>
<dbReference type="InterPro" id="IPR024789">
    <property type="entry name" value="APC4"/>
</dbReference>
<organism evidence="8 9">
    <name type="scientific">Hyphopichia burtonii NRRL Y-1933</name>
    <dbReference type="NCBI Taxonomy" id="984485"/>
    <lineage>
        <taxon>Eukaryota</taxon>
        <taxon>Fungi</taxon>
        <taxon>Dikarya</taxon>
        <taxon>Ascomycota</taxon>
        <taxon>Saccharomycotina</taxon>
        <taxon>Pichiomycetes</taxon>
        <taxon>Debaryomycetaceae</taxon>
        <taxon>Hyphopichia</taxon>
    </lineage>
</organism>
<dbReference type="RefSeq" id="XP_020076389.1">
    <property type="nucleotide sequence ID" value="XM_020223997.1"/>
</dbReference>
<keyword evidence="2" id="KW-0132">Cell division</keyword>
<dbReference type="Gene3D" id="2.130.10.10">
    <property type="entry name" value="YVTN repeat-like/Quinoprotein amine dehydrogenase"/>
    <property type="match status" value="1"/>
</dbReference>
<name>A0A1E4RJ70_9ASCO</name>
<dbReference type="InterPro" id="IPR024790">
    <property type="entry name" value="APC4_long_dom"/>
</dbReference>
<dbReference type="SUPFAM" id="SSF50978">
    <property type="entry name" value="WD40 repeat-like"/>
    <property type="match status" value="1"/>
</dbReference>
<dbReference type="GO" id="GO:0070979">
    <property type="term" value="P:protein K11-linked ubiquitination"/>
    <property type="evidence" value="ECO:0007669"/>
    <property type="project" value="TreeGrafter"/>
</dbReference>
<protein>
    <recommendedName>
        <fullName evidence="1">Anaphase-promoting complex subunit 4</fullName>
    </recommendedName>
</protein>
<dbReference type="PANTHER" id="PTHR13260:SF0">
    <property type="entry name" value="ANAPHASE-PROMOTING COMPLEX SUBUNIT 4"/>
    <property type="match status" value="1"/>
</dbReference>
<keyword evidence="4" id="KW-0833">Ubl conjugation pathway</keyword>
<proteinExistence type="predicted"/>
<dbReference type="Pfam" id="PF12896">
    <property type="entry name" value="ANAPC4"/>
    <property type="match status" value="1"/>
</dbReference>
<evidence type="ECO:0000256" key="1">
    <source>
        <dbReference type="ARBA" id="ARBA00016067"/>
    </source>
</evidence>
<evidence type="ECO:0000259" key="7">
    <source>
        <dbReference type="Pfam" id="PF12896"/>
    </source>
</evidence>
<dbReference type="GO" id="GO:0005680">
    <property type="term" value="C:anaphase-promoting complex"/>
    <property type="evidence" value="ECO:0007669"/>
    <property type="project" value="InterPro"/>
</dbReference>
<keyword evidence="9" id="KW-1185">Reference proteome</keyword>
<dbReference type="STRING" id="984485.A0A1E4RJ70"/>
<dbReference type="GeneID" id="30998546"/>
<dbReference type="AlphaFoldDB" id="A0A1E4RJ70"/>
<dbReference type="Proteomes" id="UP000095085">
    <property type="component" value="Unassembled WGS sequence"/>
</dbReference>
<dbReference type="PANTHER" id="PTHR13260">
    <property type="entry name" value="ANAPHASE PROMOTING COMPLEX SUBUNIT 4 APC4"/>
    <property type="match status" value="1"/>
</dbReference>
<dbReference type="InterPro" id="IPR036322">
    <property type="entry name" value="WD40_repeat_dom_sf"/>
</dbReference>
<evidence type="ECO:0000256" key="3">
    <source>
        <dbReference type="ARBA" id="ARBA00022776"/>
    </source>
</evidence>
<sequence length="668" mass="77618">FTSITNNKLIGFPDGNVINWCPTMDLLTISMNRMSIWVFRLNGERIYSINNKSPIIEFDWSPNGKFFCVSGIDKLIKIYDSNNGKFIHSIKSDLNLPIGLINWDKIIFEKFEAFELGEINTLNYLPKLQFDDNLIENQLDLLILISSNSIMSLTFNNLFTIDDLILPESYKYIDHKTSNDLFNQYFLVENEGNQLCLINFFVNIPSRFNHSLDDEIEPNTNPHLKKYLIDIIGYITQLIAIQNHVFDQLNYLQSECKPYISHFDRNLSNLKDSVYSSVDLTTNFPTQKELETKILNVLYDILLTNLIPSDLKDYWLNQLGERGLKKHNKLVNTLYDLIRKVVFTQIITGIEKMIVILNNLEGLVNWFEHNSSNVNSLSQAPHIDISYFGLNLNSILKLIENCQSFIKLLYKLIWDINDEQKHINDFLAWCKIEIIDKLASEDNDIETFFNNNQTQPYKNSSILNYLNNFLFEPRIFKYFNIDCSMNEVLLLSENSKENLLSNFENLQNNLKNGILINFSQFFKSIIKFNNPVNLDAASTDAKLISRDENNLLITNIENASLSLIQYNIQENIKEKRIININHEVISYDWVDSDRIILLYKNDSESILDLFSINLLTNDIVDLNSIDIEKSLKFNQDSYVSTPKYLAVNGKRSIGCVLDSSKQKYVVFK</sequence>
<dbReference type="Pfam" id="PF12894">
    <property type="entry name" value="ANAPC4_WD40"/>
    <property type="match status" value="1"/>
</dbReference>
<feature type="non-terminal residue" evidence="8">
    <location>
        <position position="1"/>
    </location>
</feature>
<dbReference type="OrthoDB" id="2110451at2759"/>
<dbReference type="InterPro" id="IPR001680">
    <property type="entry name" value="WD40_rpt"/>
</dbReference>
<dbReference type="InterPro" id="IPR024977">
    <property type="entry name" value="Apc4-like_WD40_dom"/>
</dbReference>
<feature type="non-terminal residue" evidence="8">
    <location>
        <position position="668"/>
    </location>
</feature>
<accession>A0A1E4RJ70</accession>
<feature type="domain" description="Anaphase-promoting complex subunit 4-like WD40" evidence="6">
    <location>
        <begin position="19"/>
        <end position="104"/>
    </location>
</feature>
<dbReference type="GO" id="GO:0031145">
    <property type="term" value="P:anaphase-promoting complex-dependent catabolic process"/>
    <property type="evidence" value="ECO:0007669"/>
    <property type="project" value="InterPro"/>
</dbReference>
<feature type="domain" description="Anaphase-promoting complex subunit 4 long" evidence="7">
    <location>
        <begin position="223"/>
        <end position="441"/>
    </location>
</feature>
<gene>
    <name evidence="8" type="ORF">HYPBUDRAFT_97707</name>
</gene>
<dbReference type="EMBL" id="KV454541">
    <property type="protein sequence ID" value="ODV67322.1"/>
    <property type="molecule type" value="Genomic_DNA"/>
</dbReference>
<reference evidence="9" key="1">
    <citation type="submission" date="2016-05" db="EMBL/GenBank/DDBJ databases">
        <title>Comparative genomics of biotechnologically important yeasts.</title>
        <authorList>
            <consortium name="DOE Joint Genome Institute"/>
            <person name="Riley R."/>
            <person name="Haridas S."/>
            <person name="Wolfe K.H."/>
            <person name="Lopes M.R."/>
            <person name="Hittinger C.T."/>
            <person name="Goker M."/>
            <person name="Salamov A."/>
            <person name="Wisecaver J."/>
            <person name="Long T.M."/>
            <person name="Aerts A.L."/>
            <person name="Barry K."/>
            <person name="Choi C."/>
            <person name="Clum A."/>
            <person name="Coughlan A.Y."/>
            <person name="Deshpande S."/>
            <person name="Douglass A.P."/>
            <person name="Hanson S.J."/>
            <person name="Klenk H.-P."/>
            <person name="Labutti K."/>
            <person name="Lapidus A."/>
            <person name="Lindquist E."/>
            <person name="Lipzen A."/>
            <person name="Meier-Kolthoff J.P."/>
            <person name="Ohm R.A."/>
            <person name="Otillar R.P."/>
            <person name="Pangilinan J."/>
            <person name="Peng Y."/>
            <person name="Rokas A."/>
            <person name="Rosa C.A."/>
            <person name="Scheuner C."/>
            <person name="Sibirny A.A."/>
            <person name="Slot J.C."/>
            <person name="Stielow J.B."/>
            <person name="Sun H."/>
            <person name="Kurtzman C.P."/>
            <person name="Blackwell M."/>
            <person name="Grigoriev I.V."/>
            <person name="Jeffries T.W."/>
        </authorList>
    </citation>
    <scope>NUCLEOTIDE SEQUENCE [LARGE SCALE GENOMIC DNA]</scope>
    <source>
        <strain evidence="9">NRRL Y-1933</strain>
    </source>
</reference>
<dbReference type="SMART" id="SM00320">
    <property type="entry name" value="WD40"/>
    <property type="match status" value="1"/>
</dbReference>
<evidence type="ECO:0000256" key="4">
    <source>
        <dbReference type="ARBA" id="ARBA00022786"/>
    </source>
</evidence>
<dbReference type="GO" id="GO:0051301">
    <property type="term" value="P:cell division"/>
    <property type="evidence" value="ECO:0007669"/>
    <property type="project" value="UniProtKB-KW"/>
</dbReference>
<dbReference type="GO" id="GO:0034399">
    <property type="term" value="C:nuclear periphery"/>
    <property type="evidence" value="ECO:0007669"/>
    <property type="project" value="TreeGrafter"/>
</dbReference>
<evidence type="ECO:0000313" key="8">
    <source>
        <dbReference type="EMBL" id="ODV67322.1"/>
    </source>
</evidence>